<name>A0ABW9VP32_9BURK</name>
<comment type="caution">
    <text evidence="2">The sequence shown here is derived from an EMBL/GenBank/DDBJ whole genome shotgun (WGS) entry which is preliminary data.</text>
</comment>
<keyword evidence="1" id="KW-0812">Transmembrane</keyword>
<proteinExistence type="predicted"/>
<accession>A0ABW9VP32</accession>
<dbReference type="RefSeq" id="WP_161040498.1">
    <property type="nucleotide sequence ID" value="NZ_WWCM01000014.1"/>
</dbReference>
<sequence length="172" mass="19428">MSGEISRLLRPKVRHGAMWLVPGSVLLMIAIGLANDALRQSNAIAHVRDEIARASAQRQAQEIQPSKAAQEERKRWDVLAAERAFPWPKLFKAIETAIDPEIELLEFRPDKRQRTATLRGEAKTAEAIERYLDILAADKSLTQVYLVREAKVAHGHLITIEFEIRVSLRTST</sequence>
<evidence type="ECO:0000313" key="3">
    <source>
        <dbReference type="Proteomes" id="UP000478090"/>
    </source>
</evidence>
<dbReference type="Proteomes" id="UP000478090">
    <property type="component" value="Unassembled WGS sequence"/>
</dbReference>
<reference evidence="2 3" key="1">
    <citation type="submission" date="2019-12" db="EMBL/GenBank/DDBJ databases">
        <title>Novel species isolated from a subtropical stream in China.</title>
        <authorList>
            <person name="Lu H."/>
        </authorList>
    </citation>
    <scope>NUCLEOTIDE SEQUENCE [LARGE SCALE GENOMIC DNA]</scope>
    <source>
        <strain evidence="2 3">CY13W</strain>
    </source>
</reference>
<protein>
    <recommendedName>
        <fullName evidence="4">PilN domain-containing protein</fullName>
    </recommendedName>
</protein>
<dbReference type="EMBL" id="WWCM01000014">
    <property type="protein sequence ID" value="MYM41171.1"/>
    <property type="molecule type" value="Genomic_DNA"/>
</dbReference>
<keyword evidence="1" id="KW-0472">Membrane</keyword>
<feature type="transmembrane region" description="Helical" evidence="1">
    <location>
        <begin position="16"/>
        <end position="34"/>
    </location>
</feature>
<evidence type="ECO:0000313" key="2">
    <source>
        <dbReference type="EMBL" id="MYM41171.1"/>
    </source>
</evidence>
<evidence type="ECO:0000256" key="1">
    <source>
        <dbReference type="SAM" id="Phobius"/>
    </source>
</evidence>
<keyword evidence="1" id="KW-1133">Transmembrane helix</keyword>
<organism evidence="2 3">
    <name type="scientific">Duganella qianjiadongensis</name>
    <dbReference type="NCBI Taxonomy" id="2692176"/>
    <lineage>
        <taxon>Bacteria</taxon>
        <taxon>Pseudomonadati</taxon>
        <taxon>Pseudomonadota</taxon>
        <taxon>Betaproteobacteria</taxon>
        <taxon>Burkholderiales</taxon>
        <taxon>Oxalobacteraceae</taxon>
        <taxon>Telluria group</taxon>
        <taxon>Duganella</taxon>
    </lineage>
</organism>
<evidence type="ECO:0008006" key="4">
    <source>
        <dbReference type="Google" id="ProtNLM"/>
    </source>
</evidence>
<keyword evidence="3" id="KW-1185">Reference proteome</keyword>
<gene>
    <name evidence="2" type="ORF">GTP27_17780</name>
</gene>